<feature type="transmembrane region" description="Helical" evidence="5">
    <location>
        <begin position="41"/>
        <end position="62"/>
    </location>
</feature>
<dbReference type="SUPFAM" id="SSF55874">
    <property type="entry name" value="ATPase domain of HSP90 chaperone/DNA topoisomerase II/histidine kinase"/>
    <property type="match status" value="1"/>
</dbReference>
<feature type="transmembrane region" description="Helical" evidence="5">
    <location>
        <begin position="144"/>
        <end position="166"/>
    </location>
</feature>
<dbReference type="RefSeq" id="WP_345646595.1">
    <property type="nucleotide sequence ID" value="NZ_BAABLY010000041.1"/>
</dbReference>
<reference evidence="7 8" key="1">
    <citation type="submission" date="2024-03" db="EMBL/GenBank/DDBJ databases">
        <title>Draft genome sequence of Pseudonocardia tropica JCM 19149.</title>
        <authorList>
            <person name="Butdee W."/>
            <person name="Duangmal K."/>
        </authorList>
    </citation>
    <scope>NUCLEOTIDE SEQUENCE [LARGE SCALE GENOMIC DNA]</scope>
    <source>
        <strain evidence="7 8">JCM 19149</strain>
    </source>
</reference>
<keyword evidence="5" id="KW-1133">Transmembrane helix</keyword>
<feature type="domain" description="Histidine kinase/HSP90-like ATPase" evidence="6">
    <location>
        <begin position="283"/>
        <end position="368"/>
    </location>
</feature>
<evidence type="ECO:0000313" key="7">
    <source>
        <dbReference type="EMBL" id="MEQ3540041.1"/>
    </source>
</evidence>
<dbReference type="Proteomes" id="UP001464923">
    <property type="component" value="Unassembled WGS sequence"/>
</dbReference>
<dbReference type="InterPro" id="IPR050482">
    <property type="entry name" value="Sensor_HK_TwoCompSys"/>
</dbReference>
<evidence type="ECO:0000256" key="3">
    <source>
        <dbReference type="ARBA" id="ARBA00023012"/>
    </source>
</evidence>
<protein>
    <submittedName>
        <fullName evidence="7">ATP-binding protein</fullName>
    </submittedName>
</protein>
<keyword evidence="5" id="KW-0472">Membrane</keyword>
<dbReference type="GO" id="GO:0005524">
    <property type="term" value="F:ATP binding"/>
    <property type="evidence" value="ECO:0007669"/>
    <property type="project" value="UniProtKB-KW"/>
</dbReference>
<feature type="transmembrane region" description="Helical" evidence="5">
    <location>
        <begin position="397"/>
        <end position="414"/>
    </location>
</feature>
<dbReference type="Pfam" id="PF02518">
    <property type="entry name" value="HATPase_c"/>
    <property type="match status" value="1"/>
</dbReference>
<dbReference type="InterPro" id="IPR036890">
    <property type="entry name" value="HATPase_C_sf"/>
</dbReference>
<feature type="transmembrane region" description="Helical" evidence="5">
    <location>
        <begin position="451"/>
        <end position="473"/>
    </location>
</feature>
<evidence type="ECO:0000313" key="8">
    <source>
        <dbReference type="Proteomes" id="UP001464923"/>
    </source>
</evidence>
<name>A0ABV1JVR5_9PSEU</name>
<evidence type="ECO:0000256" key="2">
    <source>
        <dbReference type="ARBA" id="ARBA00022777"/>
    </source>
</evidence>
<evidence type="ECO:0000259" key="6">
    <source>
        <dbReference type="Pfam" id="PF02518"/>
    </source>
</evidence>
<feature type="transmembrane region" description="Helical" evidence="5">
    <location>
        <begin position="426"/>
        <end position="444"/>
    </location>
</feature>
<keyword evidence="8" id="KW-1185">Reference proteome</keyword>
<dbReference type="PANTHER" id="PTHR24421:SF61">
    <property type="entry name" value="OXYGEN SENSOR HISTIDINE KINASE NREB"/>
    <property type="match status" value="1"/>
</dbReference>
<feature type="transmembrane region" description="Helical" evidence="5">
    <location>
        <begin position="479"/>
        <end position="496"/>
    </location>
</feature>
<gene>
    <name evidence="7" type="ORF">WHI96_14525</name>
</gene>
<keyword evidence="7" id="KW-0067">ATP-binding</keyword>
<keyword evidence="2" id="KW-0418">Kinase</keyword>
<feature type="transmembrane region" description="Helical" evidence="5">
    <location>
        <begin position="530"/>
        <end position="551"/>
    </location>
</feature>
<feature type="region of interest" description="Disordered" evidence="4">
    <location>
        <begin position="235"/>
        <end position="255"/>
    </location>
</feature>
<dbReference type="PANTHER" id="PTHR24421">
    <property type="entry name" value="NITRATE/NITRITE SENSOR PROTEIN NARX-RELATED"/>
    <property type="match status" value="1"/>
</dbReference>
<comment type="caution">
    <text evidence="7">The sequence shown here is derived from an EMBL/GenBank/DDBJ whole genome shotgun (WGS) entry which is preliminary data.</text>
</comment>
<feature type="transmembrane region" description="Helical" evidence="5">
    <location>
        <begin position="503"/>
        <end position="524"/>
    </location>
</feature>
<evidence type="ECO:0000256" key="5">
    <source>
        <dbReference type="SAM" id="Phobius"/>
    </source>
</evidence>
<sequence>MSFRAGVEVGLQRAYASLLMLFAVGWSAIAVRGLTGAGPTAGAPVSTTGAAAFVTTAAVLTVRGIRTRLGPVDVGVVVLVAALVQVGYLVEAPAGLVVGYRSQAVVAAIVPLLTLAPPRWAAAGTGALVVLQVATSAPTDGLPAALLGVWSLVVSGAIAAVVAPVLRTAGARADAAAEAERAARITADGAAAEREAAAEFGRVLHDEVSAALRGAATGGVDGAQRRAAASRAVAALDGSAPTPPGDPETDVRSALDGLDSRTPRRIALPAEPVVASVEVVAAVRGAVGEALRNVDRHAAAGEARIELAPGPGIRVTVVDNGRGFDPAAHGPSAGVDESIVGRMRAVGGTATLTSAPGRGTTVRLDRPPDPVGPAPPSAPVDRIALVAAATGDVRRPLYALLIGYLAMNALVAALQPDQVPESRWFLPWYATVCVLAAALVVRAARGVGPVLSAAAALVAVGGAVAAVAVVPLADLLTLASWPIGATTPLLMVLVTVRRSAEALLAVLAAQVGIVAVLAAGPMSAEPPVTVVLFAMPMLVAPALGTLMAWLIGRTIRRLGRATIEANARRTRVEADAVVARVRRSVRDRRIESLHREVRPFLTAVAAGTEAAGSRRDTALRLDAAIRDELHLPEVLDDDLRTALDAARSAGCRVVLQPSAGARVEPGRVAALLRPALTGIPAREIVLGLHDDGSITTASLVVVPGRDLPVPDDATVTVRESTVEYAWLEVVVSGSDPQPGSS</sequence>
<evidence type="ECO:0000256" key="4">
    <source>
        <dbReference type="SAM" id="MobiDB-lite"/>
    </source>
</evidence>
<organism evidence="7 8">
    <name type="scientific">Pseudonocardia tropica</name>
    <dbReference type="NCBI Taxonomy" id="681289"/>
    <lineage>
        <taxon>Bacteria</taxon>
        <taxon>Bacillati</taxon>
        <taxon>Actinomycetota</taxon>
        <taxon>Actinomycetes</taxon>
        <taxon>Pseudonocardiales</taxon>
        <taxon>Pseudonocardiaceae</taxon>
        <taxon>Pseudonocardia</taxon>
    </lineage>
</organism>
<dbReference type="Gene3D" id="3.30.565.10">
    <property type="entry name" value="Histidine kinase-like ATPase, C-terminal domain"/>
    <property type="match status" value="1"/>
</dbReference>
<keyword evidence="7" id="KW-0547">Nucleotide-binding</keyword>
<keyword evidence="3" id="KW-0902">Two-component regulatory system</keyword>
<dbReference type="EMBL" id="JBEDNP010000008">
    <property type="protein sequence ID" value="MEQ3540041.1"/>
    <property type="molecule type" value="Genomic_DNA"/>
</dbReference>
<keyword evidence="1" id="KW-0808">Transferase</keyword>
<feature type="transmembrane region" description="Helical" evidence="5">
    <location>
        <begin position="14"/>
        <end position="35"/>
    </location>
</feature>
<dbReference type="InterPro" id="IPR003594">
    <property type="entry name" value="HATPase_dom"/>
</dbReference>
<feature type="transmembrane region" description="Helical" evidence="5">
    <location>
        <begin position="69"/>
        <end position="88"/>
    </location>
</feature>
<evidence type="ECO:0000256" key="1">
    <source>
        <dbReference type="ARBA" id="ARBA00022679"/>
    </source>
</evidence>
<proteinExistence type="predicted"/>
<accession>A0ABV1JVR5</accession>
<dbReference type="CDD" id="cd16917">
    <property type="entry name" value="HATPase_UhpB-NarQ-NarX-like"/>
    <property type="match status" value="1"/>
</dbReference>
<keyword evidence="5" id="KW-0812">Transmembrane</keyword>